<evidence type="ECO:0000256" key="2">
    <source>
        <dbReference type="SAM" id="Phobius"/>
    </source>
</evidence>
<reference evidence="4" key="1">
    <citation type="submission" date="2021-02" db="EMBL/GenBank/DDBJ databases">
        <title>PHA producing bacteria isolated from coastal sediment in Guangdong, Shenzhen.</title>
        <authorList>
            <person name="Zheng W."/>
            <person name="Yu S."/>
            <person name="Huang Y."/>
        </authorList>
    </citation>
    <scope>NUCLEOTIDE SEQUENCE</scope>
    <source>
        <strain evidence="4">TN14-10</strain>
    </source>
</reference>
<keyword evidence="1" id="KW-0443">Lipid metabolism</keyword>
<feature type="transmembrane region" description="Helical" evidence="2">
    <location>
        <begin position="369"/>
        <end position="389"/>
    </location>
</feature>
<evidence type="ECO:0000256" key="1">
    <source>
        <dbReference type="ARBA" id="ARBA00023098"/>
    </source>
</evidence>
<sequence length="636" mass="70866">MTAHTHQHTHSDSGGACCEDPNDESLLSHIALSLSGGGLRATGFHLGVLDMLDRAGLLQNVHILSSVSGGSLTGTSYALCQQEGKGFQDCFDNLYEFLPGLNTMEEILSRVNAGAALFPSGRRDLITAMANVLHEAYFSRFYSSHSFGQFWDQVDSHLSEIMFNATEFKTGTAFRFQKSQFRCLIGNGHVHVTEEHARAMRMADVMAASACIPAGMEPLFFPEDFHWPDDDKPGRPFCTQVADYIEQQTGERSVALMDGGVYDNQGVTSILLAMLRRDRARHRAQACVERDEGADLEPATVEEWQGWLRRFARASSSQSTEVDEDNGVDLSHLRLFVISDTPVRSDTFYPSKPLPSPDSKPGFFANRTLGWYDAFAWVLTILMVLSAGDNLVELWQNWERGGWGTIHDALSFAVPAFVCLSLASLMIWVRLQIVRLNREMASVMPAFKRRPWHYLKKVRLGEAARMVNLRVGSTMALTAKIFMNRIRQLGYSTVYSSTLDEHSLPSRIMTNEIFTLLDTHKLDPGIPAPTDEMRQIVDLAGNTRTALWLNPSVNYRGHGEMDVLVSAGQMTTCYNLLRHLRRRYGDDAGNIPAGSRADQLYRTILALWDRLREDPMCLVEARKASGRLGADGAAAA</sequence>
<organism evidence="4 5">
    <name type="scientific">Parahaliea mediterranea</name>
    <dbReference type="NCBI Taxonomy" id="651086"/>
    <lineage>
        <taxon>Bacteria</taxon>
        <taxon>Pseudomonadati</taxon>
        <taxon>Pseudomonadota</taxon>
        <taxon>Gammaproteobacteria</taxon>
        <taxon>Cellvibrionales</taxon>
        <taxon>Halieaceae</taxon>
        <taxon>Parahaliea</taxon>
    </lineage>
</organism>
<dbReference type="InterPro" id="IPR002641">
    <property type="entry name" value="PNPLA_dom"/>
</dbReference>
<feature type="transmembrane region" description="Helical" evidence="2">
    <location>
        <begin position="409"/>
        <end position="429"/>
    </location>
</feature>
<dbReference type="GO" id="GO:0006629">
    <property type="term" value="P:lipid metabolic process"/>
    <property type="evidence" value="ECO:0007669"/>
    <property type="project" value="UniProtKB-KW"/>
</dbReference>
<name>A0A939DE23_9GAMM</name>
<evidence type="ECO:0000313" key="4">
    <source>
        <dbReference type="EMBL" id="MBN7796468.1"/>
    </source>
</evidence>
<feature type="domain" description="PNPLA" evidence="3">
    <location>
        <begin position="32"/>
        <end position="266"/>
    </location>
</feature>
<comment type="caution">
    <text evidence="4">The sequence shown here is derived from an EMBL/GenBank/DDBJ whole genome shotgun (WGS) entry which is preliminary data.</text>
</comment>
<accession>A0A939DE23</accession>
<dbReference type="Gene3D" id="3.40.1090.10">
    <property type="entry name" value="Cytosolic phospholipase A2 catalytic domain"/>
    <property type="match status" value="2"/>
</dbReference>
<dbReference type="EMBL" id="JAFKCZ010000005">
    <property type="protein sequence ID" value="MBN7796468.1"/>
    <property type="molecule type" value="Genomic_DNA"/>
</dbReference>
<dbReference type="AlphaFoldDB" id="A0A939DE23"/>
<proteinExistence type="predicted"/>
<dbReference type="Proteomes" id="UP000664303">
    <property type="component" value="Unassembled WGS sequence"/>
</dbReference>
<evidence type="ECO:0000259" key="3">
    <source>
        <dbReference type="Pfam" id="PF01734"/>
    </source>
</evidence>
<protein>
    <submittedName>
        <fullName evidence="4">Patatin-like phospholipase family protein</fullName>
    </submittedName>
</protein>
<keyword evidence="5" id="KW-1185">Reference proteome</keyword>
<keyword evidence="2" id="KW-0812">Transmembrane</keyword>
<evidence type="ECO:0000313" key="5">
    <source>
        <dbReference type="Proteomes" id="UP000664303"/>
    </source>
</evidence>
<dbReference type="Pfam" id="PF01734">
    <property type="entry name" value="Patatin"/>
    <property type="match status" value="1"/>
</dbReference>
<dbReference type="InterPro" id="IPR016035">
    <property type="entry name" value="Acyl_Trfase/lysoPLipase"/>
</dbReference>
<dbReference type="RefSeq" id="WP_206559916.1">
    <property type="nucleotide sequence ID" value="NZ_JAFKCZ010000005.1"/>
</dbReference>
<keyword evidence="2" id="KW-1133">Transmembrane helix</keyword>
<keyword evidence="2" id="KW-0472">Membrane</keyword>
<dbReference type="SUPFAM" id="SSF52151">
    <property type="entry name" value="FabD/lysophospholipase-like"/>
    <property type="match status" value="1"/>
</dbReference>
<gene>
    <name evidence="4" type="ORF">JYP50_07695</name>
</gene>